<accession>A0A8J3J3I3</accession>
<dbReference type="Pfam" id="PF01032">
    <property type="entry name" value="FecCD"/>
    <property type="match status" value="1"/>
</dbReference>
<proteinExistence type="inferred from homology"/>
<protein>
    <submittedName>
        <fullName evidence="9">Iron ABC transporter permease</fullName>
    </submittedName>
</protein>
<dbReference type="GO" id="GO:0033214">
    <property type="term" value="P:siderophore-iron import into cell"/>
    <property type="evidence" value="ECO:0007669"/>
    <property type="project" value="TreeGrafter"/>
</dbReference>
<name>A0A8J3J3I3_9ACTN</name>
<dbReference type="AlphaFoldDB" id="A0A8J3J3I3"/>
<feature type="transmembrane region" description="Helical" evidence="8">
    <location>
        <begin position="83"/>
        <end position="103"/>
    </location>
</feature>
<dbReference type="SUPFAM" id="SSF81345">
    <property type="entry name" value="ABC transporter involved in vitamin B12 uptake, BtuC"/>
    <property type="match status" value="1"/>
</dbReference>
<sequence>MLAVLVGALVVLAAVSLAVGSAYLAPDVVWHALRTGGGGDAATIVRGVRIPRTAAGLVVGLALGAAGAVMQGHTRNPLADPGLFGVTAGACLAVVLAMVVLGVRDPAGQVWYALAGSALATALVLAVAGRGTGNPVPLALAGVAVSALLATVTSFLVLSDQPTLDTYRRWVVGSLAGRDLSVTLRVAPFVAAGLVLALLDARSMDLLGLGTDTARGLGQRSALSRCAGLAAVTLLTGAATAAAGPIGFLGLVVPHLARRLVGIPYRWVVPVSALLGACLLVAADVAGRLVPGELQVGVGVAIVGAPVFVTVVRRRRTVAL</sequence>
<keyword evidence="4" id="KW-1003">Cell membrane</keyword>
<keyword evidence="6 8" id="KW-1133">Transmembrane helix</keyword>
<evidence type="ECO:0000256" key="5">
    <source>
        <dbReference type="ARBA" id="ARBA00022692"/>
    </source>
</evidence>
<evidence type="ECO:0000313" key="9">
    <source>
        <dbReference type="EMBL" id="GID13508.1"/>
    </source>
</evidence>
<dbReference type="InterPro" id="IPR037294">
    <property type="entry name" value="ABC_BtuC-like"/>
</dbReference>
<evidence type="ECO:0000256" key="6">
    <source>
        <dbReference type="ARBA" id="ARBA00022989"/>
    </source>
</evidence>
<dbReference type="GO" id="GO:0005886">
    <property type="term" value="C:plasma membrane"/>
    <property type="evidence" value="ECO:0007669"/>
    <property type="project" value="UniProtKB-SubCell"/>
</dbReference>
<dbReference type="FunFam" id="1.10.3470.10:FF:000001">
    <property type="entry name" value="Vitamin B12 ABC transporter permease BtuC"/>
    <property type="match status" value="1"/>
</dbReference>
<evidence type="ECO:0000313" key="10">
    <source>
        <dbReference type="Proteomes" id="UP000612808"/>
    </source>
</evidence>
<feature type="transmembrane region" description="Helical" evidence="8">
    <location>
        <begin position="294"/>
        <end position="312"/>
    </location>
</feature>
<feature type="transmembrane region" description="Helical" evidence="8">
    <location>
        <begin position="227"/>
        <end position="253"/>
    </location>
</feature>
<dbReference type="CDD" id="cd06550">
    <property type="entry name" value="TM_ABC_iron-siderophores_like"/>
    <property type="match status" value="1"/>
</dbReference>
<organism evidence="9 10">
    <name type="scientific">Actinocatenispora rupis</name>
    <dbReference type="NCBI Taxonomy" id="519421"/>
    <lineage>
        <taxon>Bacteria</taxon>
        <taxon>Bacillati</taxon>
        <taxon>Actinomycetota</taxon>
        <taxon>Actinomycetes</taxon>
        <taxon>Micromonosporales</taxon>
        <taxon>Micromonosporaceae</taxon>
        <taxon>Actinocatenispora</taxon>
    </lineage>
</organism>
<keyword evidence="5 8" id="KW-0812">Transmembrane</keyword>
<dbReference type="PANTHER" id="PTHR30472">
    <property type="entry name" value="FERRIC ENTEROBACTIN TRANSPORT SYSTEM PERMEASE PROTEIN"/>
    <property type="match status" value="1"/>
</dbReference>
<dbReference type="GO" id="GO:0022857">
    <property type="term" value="F:transmembrane transporter activity"/>
    <property type="evidence" value="ECO:0007669"/>
    <property type="project" value="InterPro"/>
</dbReference>
<comment type="similarity">
    <text evidence="2">Belongs to the binding-protein-dependent transport system permease family. FecCD subfamily.</text>
</comment>
<dbReference type="Proteomes" id="UP000612808">
    <property type="component" value="Unassembled WGS sequence"/>
</dbReference>
<evidence type="ECO:0000256" key="7">
    <source>
        <dbReference type="ARBA" id="ARBA00023136"/>
    </source>
</evidence>
<evidence type="ECO:0000256" key="2">
    <source>
        <dbReference type="ARBA" id="ARBA00007935"/>
    </source>
</evidence>
<comment type="subcellular location">
    <subcellularLocation>
        <location evidence="1">Cell membrane</location>
        <topology evidence="1">Multi-pass membrane protein</topology>
    </subcellularLocation>
</comment>
<dbReference type="PANTHER" id="PTHR30472:SF1">
    <property type="entry name" value="FE(3+) DICITRATE TRANSPORT SYSTEM PERMEASE PROTEIN FECC-RELATED"/>
    <property type="match status" value="1"/>
</dbReference>
<gene>
    <name evidence="9" type="ORF">Aru02nite_43970</name>
</gene>
<keyword evidence="10" id="KW-1185">Reference proteome</keyword>
<reference evidence="9" key="1">
    <citation type="submission" date="2021-01" db="EMBL/GenBank/DDBJ databases">
        <title>Whole genome shotgun sequence of Actinocatenispora rupis NBRC 107355.</title>
        <authorList>
            <person name="Komaki H."/>
            <person name="Tamura T."/>
        </authorList>
    </citation>
    <scope>NUCLEOTIDE SEQUENCE</scope>
    <source>
        <strain evidence="9">NBRC 107355</strain>
    </source>
</reference>
<feature type="transmembrane region" description="Helical" evidence="8">
    <location>
        <begin position="110"/>
        <end position="129"/>
    </location>
</feature>
<evidence type="ECO:0000256" key="4">
    <source>
        <dbReference type="ARBA" id="ARBA00022475"/>
    </source>
</evidence>
<feature type="transmembrane region" description="Helical" evidence="8">
    <location>
        <begin position="265"/>
        <end position="282"/>
    </location>
</feature>
<evidence type="ECO:0000256" key="1">
    <source>
        <dbReference type="ARBA" id="ARBA00004651"/>
    </source>
</evidence>
<dbReference type="EMBL" id="BOMB01000024">
    <property type="protein sequence ID" value="GID13508.1"/>
    <property type="molecule type" value="Genomic_DNA"/>
</dbReference>
<keyword evidence="3" id="KW-0813">Transport</keyword>
<comment type="caution">
    <text evidence="9">The sequence shown here is derived from an EMBL/GenBank/DDBJ whole genome shotgun (WGS) entry which is preliminary data.</text>
</comment>
<dbReference type="Gene3D" id="1.10.3470.10">
    <property type="entry name" value="ABC transporter involved in vitamin B12 uptake, BtuC"/>
    <property type="match status" value="1"/>
</dbReference>
<feature type="transmembrane region" description="Helical" evidence="8">
    <location>
        <begin position="135"/>
        <end position="159"/>
    </location>
</feature>
<evidence type="ECO:0000256" key="3">
    <source>
        <dbReference type="ARBA" id="ARBA00022448"/>
    </source>
</evidence>
<feature type="transmembrane region" description="Helical" evidence="8">
    <location>
        <begin position="180"/>
        <end position="199"/>
    </location>
</feature>
<dbReference type="InterPro" id="IPR000522">
    <property type="entry name" value="ABC_transptr_permease_BtuC"/>
</dbReference>
<keyword evidence="7 8" id="KW-0472">Membrane</keyword>
<evidence type="ECO:0000256" key="8">
    <source>
        <dbReference type="SAM" id="Phobius"/>
    </source>
</evidence>